<accession>A0A447R6W9</accession>
<evidence type="ECO:0000313" key="3">
    <source>
        <dbReference type="Proteomes" id="UP000275676"/>
    </source>
</evidence>
<feature type="signal peptide" evidence="1">
    <location>
        <begin position="1"/>
        <end position="21"/>
    </location>
</feature>
<dbReference type="AlphaFoldDB" id="A0A447R6W9"/>
<proteinExistence type="predicted"/>
<feature type="chain" id="PRO_5019526086" evidence="1">
    <location>
        <begin position="22"/>
        <end position="165"/>
    </location>
</feature>
<gene>
    <name evidence="2" type="ORF">NCTC10047_03939</name>
</gene>
<keyword evidence="1" id="KW-0732">Signal</keyword>
<reference evidence="2 3" key="1">
    <citation type="submission" date="2018-12" db="EMBL/GenBank/DDBJ databases">
        <authorList>
            <consortium name="Pathogen Informatics"/>
        </authorList>
    </citation>
    <scope>NUCLEOTIDE SEQUENCE [LARGE SCALE GENOMIC DNA]</scope>
    <source>
        <strain evidence="2 3">NCTC10047</strain>
    </source>
</reference>
<dbReference type="InterPro" id="IPR008992">
    <property type="entry name" value="Enterotoxin"/>
</dbReference>
<dbReference type="NCBIfam" id="NF038397">
    <property type="entry name" value="AB5_pltB_like"/>
    <property type="match status" value="1"/>
</dbReference>
<sequence length="165" mass="18726">MKKITSVCALLSLICSFNASAEWTGDYANISYFSHEVISEFHVGQIDGGAYFCIKAVKADGSSSTPLIACSVSNKSVWAPSFKVLLEQARYFYVTEQSVRIYFEQNIWTNQQFINTFSKMPSWDSRHATQHPTALALVSLRVRVRVRGMWNNEKVNITDLHNSQF</sequence>
<protein>
    <submittedName>
        <fullName evidence="2">Pertussis-like toxin subunit</fullName>
    </submittedName>
</protein>
<evidence type="ECO:0000256" key="1">
    <source>
        <dbReference type="SAM" id="SignalP"/>
    </source>
</evidence>
<name>A0A447R6W9_SALER</name>
<dbReference type="Gene3D" id="2.40.50.110">
    <property type="match status" value="1"/>
</dbReference>
<dbReference type="SUPFAM" id="SSF50203">
    <property type="entry name" value="Bacterial enterotoxins"/>
    <property type="match status" value="1"/>
</dbReference>
<organism evidence="2 3">
    <name type="scientific">Salmonella enterica subsp. arizonae</name>
    <dbReference type="NCBI Taxonomy" id="59203"/>
    <lineage>
        <taxon>Bacteria</taxon>
        <taxon>Pseudomonadati</taxon>
        <taxon>Pseudomonadota</taxon>
        <taxon>Gammaproteobacteria</taxon>
        <taxon>Enterobacterales</taxon>
        <taxon>Enterobacteriaceae</taxon>
        <taxon>Salmonella</taxon>
    </lineage>
</organism>
<dbReference type="Proteomes" id="UP000275676">
    <property type="component" value="Chromosome"/>
</dbReference>
<dbReference type="EMBL" id="LR134156">
    <property type="protein sequence ID" value="VEA78005.1"/>
    <property type="molecule type" value="Genomic_DNA"/>
</dbReference>
<evidence type="ECO:0000313" key="2">
    <source>
        <dbReference type="EMBL" id="VEA78005.1"/>
    </source>
</evidence>